<reference evidence="1 2" key="1">
    <citation type="journal article" date="2008" name="Genome Biol.">
        <title>A genomic analysis of the archaeal system Ignicoccus hospitalis-Nanoarchaeum equitans.</title>
        <authorList>
            <person name="Podar M."/>
            <person name="Anderson I."/>
            <person name="Makarova K.S."/>
            <person name="Elkins J.G."/>
            <person name="Ivanova N."/>
            <person name="Wall M.A."/>
            <person name="Lykidis A."/>
            <person name="Mavromatis K."/>
            <person name="Sun H."/>
            <person name="Hudson M.E."/>
            <person name="Chen W."/>
            <person name="Deciu C."/>
            <person name="Hutchison D."/>
            <person name="Eads J.R."/>
            <person name="Anderson A."/>
            <person name="Fernandes F."/>
            <person name="Szeto E."/>
            <person name="Lapidus A."/>
            <person name="Kyrpides N.C."/>
            <person name="Saier M.H.Jr."/>
            <person name="Richardson P.M."/>
            <person name="Rachel R."/>
            <person name="Huber H."/>
            <person name="Eisen J.A."/>
            <person name="Koonin E.V."/>
            <person name="Keller M."/>
            <person name="Stetter K.O."/>
        </authorList>
    </citation>
    <scope>NUCLEOTIDE SEQUENCE [LARGE SCALE GENOMIC DNA]</scope>
    <source>
        <strain evidence="2">KIN4/I / DSM 18386 / JCM 14125</strain>
    </source>
</reference>
<keyword evidence="2" id="KW-1185">Reference proteome</keyword>
<keyword evidence="1" id="KW-0489">Methyltransferase</keyword>
<dbReference type="OrthoDB" id="27149at2157"/>
<dbReference type="GO" id="GO:0008168">
    <property type="term" value="F:methyltransferase activity"/>
    <property type="evidence" value="ECO:0007669"/>
    <property type="project" value="UniProtKB-KW"/>
</dbReference>
<dbReference type="HOGENOM" id="CLU_1544191_0_0_2"/>
<dbReference type="AlphaFoldDB" id="A8AB95"/>
<gene>
    <name evidence="1" type="ordered locus">Igni_1018</name>
</gene>
<dbReference type="InterPro" id="IPR029063">
    <property type="entry name" value="SAM-dependent_MTases_sf"/>
</dbReference>
<protein>
    <submittedName>
        <fullName evidence="1">Methylase of polypeptide chain release factors-like protein</fullName>
    </submittedName>
</protein>
<evidence type="ECO:0000313" key="1">
    <source>
        <dbReference type="EMBL" id="ABU82197.1"/>
    </source>
</evidence>
<evidence type="ECO:0000313" key="2">
    <source>
        <dbReference type="Proteomes" id="UP000000262"/>
    </source>
</evidence>
<keyword evidence="1" id="KW-0808">Transferase</keyword>
<dbReference type="Proteomes" id="UP000000262">
    <property type="component" value="Chromosome"/>
</dbReference>
<dbReference type="Gene3D" id="3.40.50.150">
    <property type="entry name" value="Vaccinia Virus protein VP39"/>
    <property type="match status" value="1"/>
</dbReference>
<name>A8AB95_IGNH4</name>
<dbReference type="GeneID" id="5562965"/>
<dbReference type="PhylomeDB" id="A8AB95"/>
<dbReference type="eggNOG" id="arCOG00109">
    <property type="taxonomic scope" value="Archaea"/>
</dbReference>
<dbReference type="STRING" id="453591.Igni_1018"/>
<dbReference type="SUPFAM" id="SSF53335">
    <property type="entry name" value="S-adenosyl-L-methionine-dependent methyltransferases"/>
    <property type="match status" value="1"/>
</dbReference>
<sequence length="173" mass="19081">MCDLVCNKDPCFCWDDEVYAPAEDTWLAWRLLEGLPEVGGLGVDVGTGSCVLMNVLARKVDFAIGIDINPCAAKACKLCSFEAALCNSTSCLSRPADLAVANLPYLPCEDDPATCWKWGREVLEHLKVKKGGYLVLVWSSLTPEFELRGYEALRVEEVSLGFETLRGAVFRRL</sequence>
<dbReference type="GO" id="GO:0032259">
    <property type="term" value="P:methylation"/>
    <property type="evidence" value="ECO:0007669"/>
    <property type="project" value="UniProtKB-KW"/>
</dbReference>
<dbReference type="EMBL" id="CP000816">
    <property type="protein sequence ID" value="ABU82197.1"/>
    <property type="molecule type" value="Genomic_DNA"/>
</dbReference>
<accession>A8AB95</accession>
<proteinExistence type="predicted"/>
<dbReference type="RefSeq" id="WP_012123161.1">
    <property type="nucleotide sequence ID" value="NC_009776.1"/>
</dbReference>
<dbReference type="KEGG" id="iho:Igni_1018"/>
<organism evidence="1 2">
    <name type="scientific">Ignicoccus hospitalis (strain KIN4/I / DSM 18386 / JCM 14125)</name>
    <dbReference type="NCBI Taxonomy" id="453591"/>
    <lineage>
        <taxon>Archaea</taxon>
        <taxon>Thermoproteota</taxon>
        <taxon>Thermoprotei</taxon>
        <taxon>Desulfurococcales</taxon>
        <taxon>Desulfurococcaceae</taxon>
        <taxon>Ignicoccus</taxon>
    </lineage>
</organism>